<keyword evidence="3" id="KW-0808">Transferase</keyword>
<dbReference type="EMBL" id="CP008884">
    <property type="protein sequence ID" value="AIF48469.1"/>
    <property type="molecule type" value="Genomic_DNA"/>
</dbReference>
<evidence type="ECO:0000256" key="7">
    <source>
        <dbReference type="ARBA" id="ARBA00038873"/>
    </source>
</evidence>
<comment type="function">
    <text evidence="6">Catalyzes the GTP-dependent phosphorylation of 5-hydroxy-L-lysine.</text>
</comment>
<evidence type="ECO:0000313" key="11">
    <source>
        <dbReference type="Proteomes" id="UP000027987"/>
    </source>
</evidence>
<dbReference type="InterPro" id="IPR011009">
    <property type="entry name" value="Kinase-like_dom_sf"/>
</dbReference>
<dbReference type="Proteomes" id="UP000027987">
    <property type="component" value="Chromosome"/>
</dbReference>
<sequence>MDMLTPVEASRLAARHWGIEGEARALPSYADQNFRIRADGDGYVLKVAHPSWSAAEIELENLAMMELARREPSLGCPRVQFASNGEHLLALPIEGQACLVRMLSYVPGTTYAEAINSLQPHQCRVLHRSLGQAVGRLTRGLQDFRHPAAERAHDWNLMSLPRLLDEVPHVEDAAFRDIVREHATRFCAALPAWRATLPVSVLHNDANDLNVIVDDDGAGGKRVSAVIDFGDMCTSFRLADLAIACTYAMQHESDPVACAQAIVGGYLAEQPLQRSELEQLHAFILARLCHSILMATRSHREQPDNPFVLVSQQGVRGLLRQLADVAPDAIVRPYLESSHD</sequence>
<dbReference type="GO" id="GO:0047992">
    <property type="term" value="F:hydroxylysine kinase activity"/>
    <property type="evidence" value="ECO:0007669"/>
    <property type="project" value="UniProtKB-EC"/>
</dbReference>
<feature type="domain" description="Aminoglycoside phosphotransferase" evidence="9">
    <location>
        <begin position="24"/>
        <end position="255"/>
    </location>
</feature>
<dbReference type="HOGENOM" id="CLU_042971_1_1_6"/>
<keyword evidence="4" id="KW-0418">Kinase</keyword>
<dbReference type="PANTHER" id="PTHR21064">
    <property type="entry name" value="AMINOGLYCOSIDE PHOSPHOTRANSFERASE DOMAIN-CONTAINING PROTEIN-RELATED"/>
    <property type="match status" value="1"/>
</dbReference>
<dbReference type="RefSeq" id="WP_019466670.1">
    <property type="nucleotide sequence ID" value="NZ_ALOY01000177.1"/>
</dbReference>
<comment type="catalytic activity">
    <reaction evidence="5">
        <text>(5R)-5-hydroxy-L-lysine + GTP = (5R)-5-phosphooxy-L-lysine + GDP + H(+)</text>
        <dbReference type="Rhea" id="RHEA:19049"/>
        <dbReference type="ChEBI" id="CHEBI:15378"/>
        <dbReference type="ChEBI" id="CHEBI:37565"/>
        <dbReference type="ChEBI" id="CHEBI:57882"/>
        <dbReference type="ChEBI" id="CHEBI:58189"/>
        <dbReference type="ChEBI" id="CHEBI:58357"/>
        <dbReference type="EC" id="2.7.1.81"/>
    </reaction>
</comment>
<evidence type="ECO:0000256" key="5">
    <source>
        <dbReference type="ARBA" id="ARBA00036820"/>
    </source>
</evidence>
<name>A0A075K2L7_9GAMM</name>
<dbReference type="PANTHER" id="PTHR21064:SF1">
    <property type="entry name" value="HYDROXYLYSINE KINASE"/>
    <property type="match status" value="1"/>
</dbReference>
<evidence type="ECO:0000256" key="3">
    <source>
        <dbReference type="ARBA" id="ARBA00022679"/>
    </source>
</evidence>
<dbReference type="AlphaFoldDB" id="A0A075K2L7"/>
<reference evidence="10 11" key="1">
    <citation type="submission" date="2014-07" db="EMBL/GenBank/DDBJ databases">
        <title>Complete Genome Sequence of Dyella japonica Strain A8 Isolated from Malaysian Tropical Soil.</title>
        <authorList>
            <person name="Hui R.K.H."/>
            <person name="Chen J.-W."/>
            <person name="Chan K.-G."/>
            <person name="Leung F.C.C."/>
        </authorList>
    </citation>
    <scope>NUCLEOTIDE SEQUENCE [LARGE SCALE GENOMIC DNA]</scope>
    <source>
        <strain evidence="10 11">A8</strain>
    </source>
</reference>
<evidence type="ECO:0000256" key="2">
    <source>
        <dbReference type="ARBA" id="ARBA00022490"/>
    </source>
</evidence>
<keyword evidence="2" id="KW-0963">Cytoplasm</keyword>
<comment type="subcellular location">
    <subcellularLocation>
        <location evidence="1">Cytoplasm</location>
    </subcellularLocation>
</comment>
<proteinExistence type="predicted"/>
<protein>
    <recommendedName>
        <fullName evidence="8">Hydroxylysine kinase</fullName>
        <ecNumber evidence="7">2.7.1.81</ecNumber>
    </recommendedName>
</protein>
<dbReference type="EC" id="2.7.1.81" evidence="7"/>
<evidence type="ECO:0000256" key="1">
    <source>
        <dbReference type="ARBA" id="ARBA00004496"/>
    </source>
</evidence>
<dbReference type="Gene3D" id="3.90.1200.10">
    <property type="match status" value="1"/>
</dbReference>
<evidence type="ECO:0000259" key="9">
    <source>
        <dbReference type="Pfam" id="PF01636"/>
    </source>
</evidence>
<dbReference type="SUPFAM" id="SSF56112">
    <property type="entry name" value="Protein kinase-like (PK-like)"/>
    <property type="match status" value="1"/>
</dbReference>
<evidence type="ECO:0000256" key="6">
    <source>
        <dbReference type="ARBA" id="ARBA00037368"/>
    </source>
</evidence>
<dbReference type="KEGG" id="dja:HY57_15120"/>
<dbReference type="InterPro" id="IPR002575">
    <property type="entry name" value="Aminoglycoside_PTrfase"/>
</dbReference>
<dbReference type="OrthoDB" id="156345at2"/>
<gene>
    <name evidence="10" type="ORF">HY57_15120</name>
</gene>
<evidence type="ECO:0000256" key="8">
    <source>
        <dbReference type="ARBA" id="ARBA00040505"/>
    </source>
</evidence>
<dbReference type="GO" id="GO:0005737">
    <property type="term" value="C:cytoplasm"/>
    <property type="evidence" value="ECO:0007669"/>
    <property type="project" value="UniProtKB-SubCell"/>
</dbReference>
<keyword evidence="11" id="KW-1185">Reference proteome</keyword>
<organism evidence="10 11">
    <name type="scientific">Dyella japonica A8</name>
    <dbReference type="NCBI Taxonomy" id="1217721"/>
    <lineage>
        <taxon>Bacteria</taxon>
        <taxon>Pseudomonadati</taxon>
        <taxon>Pseudomonadota</taxon>
        <taxon>Gammaproteobacteria</taxon>
        <taxon>Lysobacterales</taxon>
        <taxon>Rhodanobacteraceae</taxon>
        <taxon>Dyella</taxon>
    </lineage>
</organism>
<evidence type="ECO:0000256" key="4">
    <source>
        <dbReference type="ARBA" id="ARBA00022777"/>
    </source>
</evidence>
<dbReference type="Pfam" id="PF01636">
    <property type="entry name" value="APH"/>
    <property type="match status" value="1"/>
</dbReference>
<dbReference type="PATRIC" id="fig|1217721.7.peg.3096"/>
<accession>A0A075K2L7</accession>
<evidence type="ECO:0000313" key="10">
    <source>
        <dbReference type="EMBL" id="AIF48469.1"/>
    </source>
</evidence>
<dbReference type="STRING" id="1217721.HY57_15120"/>
<dbReference type="InterPro" id="IPR050249">
    <property type="entry name" value="Pseudomonas-type_ThrB"/>
</dbReference>